<dbReference type="SUPFAM" id="SSF47413">
    <property type="entry name" value="lambda repressor-like DNA-binding domains"/>
    <property type="match status" value="1"/>
</dbReference>
<dbReference type="InterPro" id="IPR010982">
    <property type="entry name" value="Lambda_DNA-bd_dom_sf"/>
</dbReference>
<name>A0ABW0Q2Z4_9HYPH</name>
<feature type="domain" description="HTH cro/C1-type" evidence="1">
    <location>
        <begin position="9"/>
        <end position="62"/>
    </location>
</feature>
<keyword evidence="3" id="KW-1185">Reference proteome</keyword>
<protein>
    <submittedName>
        <fullName evidence="2">Helix-turn-helix domain-containing protein</fullName>
    </submittedName>
</protein>
<dbReference type="InterPro" id="IPR001387">
    <property type="entry name" value="Cro/C1-type_HTH"/>
</dbReference>
<dbReference type="Proteomes" id="UP001596150">
    <property type="component" value="Unassembled WGS sequence"/>
</dbReference>
<proteinExistence type="predicted"/>
<dbReference type="EMBL" id="JBHSML010000031">
    <property type="protein sequence ID" value="MFC5519028.1"/>
    <property type="molecule type" value="Genomic_DNA"/>
</dbReference>
<reference evidence="3" key="1">
    <citation type="journal article" date="2019" name="Int. J. Syst. Evol. Microbiol.">
        <title>The Global Catalogue of Microorganisms (GCM) 10K type strain sequencing project: providing services to taxonomists for standard genome sequencing and annotation.</title>
        <authorList>
            <consortium name="The Broad Institute Genomics Platform"/>
            <consortium name="The Broad Institute Genome Sequencing Center for Infectious Disease"/>
            <person name="Wu L."/>
            <person name="Ma J."/>
        </authorList>
    </citation>
    <scope>NUCLEOTIDE SEQUENCE [LARGE SCALE GENOMIC DNA]</scope>
    <source>
        <strain evidence="3">KACC 12633</strain>
    </source>
</reference>
<comment type="caution">
    <text evidence="2">The sequence shown here is derived from an EMBL/GenBank/DDBJ whole genome shotgun (WGS) entry which is preliminary data.</text>
</comment>
<evidence type="ECO:0000313" key="3">
    <source>
        <dbReference type="Proteomes" id="UP001596150"/>
    </source>
</evidence>
<sequence>MSITSEQCRAARALVAWSQDQLALASAVAKTTIANFETDKRAPYDRTLLDLQRALEAAGVEFIPENGGGVGVRLKHRRATIDQGKSPDELTSENDG</sequence>
<dbReference type="CDD" id="cd00093">
    <property type="entry name" value="HTH_XRE"/>
    <property type="match status" value="1"/>
</dbReference>
<evidence type="ECO:0000259" key="1">
    <source>
        <dbReference type="PROSITE" id="PS50943"/>
    </source>
</evidence>
<organism evidence="2 3">
    <name type="scientific">Kaistia terrae</name>
    <dbReference type="NCBI Taxonomy" id="537017"/>
    <lineage>
        <taxon>Bacteria</taxon>
        <taxon>Pseudomonadati</taxon>
        <taxon>Pseudomonadota</taxon>
        <taxon>Alphaproteobacteria</taxon>
        <taxon>Hyphomicrobiales</taxon>
        <taxon>Kaistiaceae</taxon>
        <taxon>Kaistia</taxon>
    </lineage>
</organism>
<evidence type="ECO:0000313" key="2">
    <source>
        <dbReference type="EMBL" id="MFC5519028.1"/>
    </source>
</evidence>
<gene>
    <name evidence="2" type="ORF">ACFPP9_24910</name>
</gene>
<dbReference type="Gene3D" id="1.10.260.40">
    <property type="entry name" value="lambda repressor-like DNA-binding domains"/>
    <property type="match status" value="1"/>
</dbReference>
<dbReference type="PROSITE" id="PS50943">
    <property type="entry name" value="HTH_CROC1"/>
    <property type="match status" value="1"/>
</dbReference>
<dbReference type="Pfam" id="PF01381">
    <property type="entry name" value="HTH_3"/>
    <property type="match status" value="1"/>
</dbReference>
<accession>A0ABW0Q2Z4</accession>
<dbReference type="RefSeq" id="WP_266346319.1">
    <property type="nucleotide sequence ID" value="NZ_JAPKNH010000015.1"/>
</dbReference>